<keyword evidence="1" id="KW-0472">Membrane</keyword>
<evidence type="ECO:0000256" key="1">
    <source>
        <dbReference type="SAM" id="Phobius"/>
    </source>
</evidence>
<protein>
    <submittedName>
        <fullName evidence="2">Uncharacterized protein</fullName>
    </submittedName>
</protein>
<feature type="transmembrane region" description="Helical" evidence="1">
    <location>
        <begin position="66"/>
        <end position="83"/>
    </location>
</feature>
<proteinExistence type="predicted"/>
<organism evidence="2 3">
    <name type="scientific">Symbiodinium natans</name>
    <dbReference type="NCBI Taxonomy" id="878477"/>
    <lineage>
        <taxon>Eukaryota</taxon>
        <taxon>Sar</taxon>
        <taxon>Alveolata</taxon>
        <taxon>Dinophyceae</taxon>
        <taxon>Suessiales</taxon>
        <taxon>Symbiodiniaceae</taxon>
        <taxon>Symbiodinium</taxon>
    </lineage>
</organism>
<gene>
    <name evidence="2" type="ORF">SNAT2548_LOCUS16815</name>
</gene>
<dbReference type="AlphaFoldDB" id="A0A812NSM3"/>
<keyword evidence="1" id="KW-0812">Transmembrane</keyword>
<dbReference type="Proteomes" id="UP000604046">
    <property type="component" value="Unassembled WGS sequence"/>
</dbReference>
<feature type="transmembrane region" description="Helical" evidence="1">
    <location>
        <begin position="103"/>
        <end position="123"/>
    </location>
</feature>
<evidence type="ECO:0000313" key="3">
    <source>
        <dbReference type="Proteomes" id="UP000604046"/>
    </source>
</evidence>
<dbReference type="OrthoDB" id="437375at2759"/>
<dbReference type="EMBL" id="CAJNDS010002091">
    <property type="protein sequence ID" value="CAE7320775.1"/>
    <property type="molecule type" value="Genomic_DNA"/>
</dbReference>
<evidence type="ECO:0000313" key="2">
    <source>
        <dbReference type="EMBL" id="CAE7320775.1"/>
    </source>
</evidence>
<name>A0A812NSM3_9DINO</name>
<feature type="transmembrane region" description="Helical" evidence="1">
    <location>
        <begin position="32"/>
        <end position="54"/>
    </location>
</feature>
<reference evidence="2" key="1">
    <citation type="submission" date="2021-02" db="EMBL/GenBank/DDBJ databases">
        <authorList>
            <person name="Dougan E. K."/>
            <person name="Rhodes N."/>
            <person name="Thang M."/>
            <person name="Chan C."/>
        </authorList>
    </citation>
    <scope>NUCLEOTIDE SEQUENCE</scope>
</reference>
<accession>A0A812NSM3</accession>
<feature type="transmembrane region" description="Helical" evidence="1">
    <location>
        <begin position="226"/>
        <end position="245"/>
    </location>
</feature>
<feature type="transmembrane region" description="Helical" evidence="1">
    <location>
        <begin position="181"/>
        <end position="206"/>
    </location>
</feature>
<keyword evidence="3" id="KW-1185">Reference proteome</keyword>
<comment type="caution">
    <text evidence="2">The sequence shown here is derived from an EMBL/GenBank/DDBJ whole genome shotgun (WGS) entry which is preliminary data.</text>
</comment>
<keyword evidence="1" id="KW-1133">Transmembrane helix</keyword>
<sequence length="295" mass="32508">MEISLLVESSGSYYDSSQSHENSVDVVRAGEALAAVYTSVAVLCVLTMITRALAARFFGLPFNARHVFFLVLLLLLFIVRIVSDIWEQGDGRLVAAGSGRWMYNLLSTGPVIVFLTIFLVLLYHLTCVLHSMNLAKESLEEAYCRSVAVGPGSMERSSFPEEMVSRNVCGRCRGKAFLKHFGCFMVFAAITLWVLFVVGYVATLLVQDDDKHHISIALTALVEAPIFVVCTLTGLGLFAFAVQLLRHLRRLKTMLTSEQAIAALSAGAARMHVVRATGCASFRELFWRQLSNSSN</sequence>